<dbReference type="EMBL" id="MHUW01000007">
    <property type="protein sequence ID" value="OHA84058.1"/>
    <property type="molecule type" value="Genomic_DNA"/>
</dbReference>
<dbReference type="SMART" id="SM00465">
    <property type="entry name" value="GIYc"/>
    <property type="match status" value="1"/>
</dbReference>
<dbReference type="STRING" id="1802727.A2937_02590"/>
<dbReference type="Pfam" id="PF08459">
    <property type="entry name" value="UvrC_RNaseH_dom"/>
    <property type="match status" value="1"/>
</dbReference>
<evidence type="ECO:0000259" key="1">
    <source>
        <dbReference type="PROSITE" id="PS50151"/>
    </source>
</evidence>
<dbReference type="GO" id="GO:0006289">
    <property type="term" value="P:nucleotide-excision repair"/>
    <property type="evidence" value="ECO:0007669"/>
    <property type="project" value="InterPro"/>
</dbReference>
<dbReference type="SUPFAM" id="SSF46600">
    <property type="entry name" value="C-terminal UvrC-binding domain of UvrB"/>
    <property type="match status" value="1"/>
</dbReference>
<feature type="domain" description="GIY-YIG" evidence="2">
    <location>
        <begin position="40"/>
        <end position="121"/>
    </location>
</feature>
<organism evidence="4 5">
    <name type="scientific">Candidatus Yonathbacteria bacterium RIFCSPLOWO2_01_FULL_47_33b</name>
    <dbReference type="NCBI Taxonomy" id="1802727"/>
    <lineage>
        <taxon>Bacteria</taxon>
        <taxon>Candidatus Yonathiibacteriota</taxon>
    </lineage>
</organism>
<accession>A0A1G2SH06</accession>
<dbReference type="InterPro" id="IPR047296">
    <property type="entry name" value="GIY-YIG_UvrC_Cho"/>
</dbReference>
<reference evidence="4 5" key="1">
    <citation type="journal article" date="2016" name="Nat. Commun.">
        <title>Thousands of microbial genomes shed light on interconnected biogeochemical processes in an aquifer system.</title>
        <authorList>
            <person name="Anantharaman K."/>
            <person name="Brown C.T."/>
            <person name="Hug L.A."/>
            <person name="Sharon I."/>
            <person name="Castelle C.J."/>
            <person name="Probst A.J."/>
            <person name="Thomas B.C."/>
            <person name="Singh A."/>
            <person name="Wilkins M.J."/>
            <person name="Karaoz U."/>
            <person name="Brodie E.L."/>
            <person name="Williams K.H."/>
            <person name="Hubbard S.S."/>
            <person name="Banfield J.F."/>
        </authorList>
    </citation>
    <scope>NUCLEOTIDE SEQUENCE [LARGE SCALE GENOMIC DNA]</scope>
</reference>
<dbReference type="InterPro" id="IPR001162">
    <property type="entry name" value="UvrC_RNase_H_dom"/>
</dbReference>
<name>A0A1G2SH06_9BACT</name>
<dbReference type="SUPFAM" id="SSF82771">
    <property type="entry name" value="GIY-YIG endonuclease"/>
    <property type="match status" value="1"/>
</dbReference>
<dbReference type="InterPro" id="IPR000305">
    <property type="entry name" value="GIY-YIG_endonuc"/>
</dbReference>
<evidence type="ECO:0008006" key="6">
    <source>
        <dbReference type="Google" id="ProtNLM"/>
    </source>
</evidence>
<dbReference type="PROSITE" id="PS50165">
    <property type="entry name" value="UVRC"/>
    <property type="match status" value="1"/>
</dbReference>
<proteinExistence type="predicted"/>
<protein>
    <recommendedName>
        <fullName evidence="6">Excinuclease ABC subunit C</fullName>
    </recommendedName>
</protein>
<dbReference type="PANTHER" id="PTHR30562:SF1">
    <property type="entry name" value="UVRABC SYSTEM PROTEIN C"/>
    <property type="match status" value="1"/>
</dbReference>
<dbReference type="InterPro" id="IPR035901">
    <property type="entry name" value="GIY-YIG_endonuc_sf"/>
</dbReference>
<dbReference type="AlphaFoldDB" id="A0A1G2SH06"/>
<evidence type="ECO:0000259" key="3">
    <source>
        <dbReference type="PROSITE" id="PS50165"/>
    </source>
</evidence>
<dbReference type="InterPro" id="IPR036876">
    <property type="entry name" value="UVR_dom_sf"/>
</dbReference>
<sequence>MVRIHDSLLVKCSPITIYLPVLRVNIPKTVMQKLNTKLPDSPGVYIFRGSRRAVLYIGKATSLKSRVASYFRRDLIATRGPLLVAMVEVATSVDFVETDSVLEALILEAHLIKKHQPPYNTKEKDNKSFNYVVITKEEFPRVITMRGRELESGTNEVKYSFGPFPQGSVLREALSLVRKIFPFRDKCKPGAGKPCFNAQLGICPGVCAGTMSRAEYGKTIQRIKLFFEGKKQTLLVSIERDMNKAAKELKFEEAARLKKTLFALTHIQDIALLKENFHEKLAKQGTELFRIEAYDSAHISGTSTVGVMVVLENGEAKKSDYRKFKIKTSTNDDNASLREMLERRFAHTEWPMPKLIVVDGGKAQVNTARKSLAEWGLGIPIVGVVKDEFHRPREILYGKRSDLKNLGSRSVLGVSERAILLANSEAHRFSIAYHRTVRSKTMKRPTKKQA</sequence>
<dbReference type="PROSITE" id="PS50151">
    <property type="entry name" value="UVR"/>
    <property type="match status" value="1"/>
</dbReference>
<evidence type="ECO:0000259" key="2">
    <source>
        <dbReference type="PROSITE" id="PS50164"/>
    </source>
</evidence>
<dbReference type="GO" id="GO:0009380">
    <property type="term" value="C:excinuclease repair complex"/>
    <property type="evidence" value="ECO:0007669"/>
    <property type="project" value="TreeGrafter"/>
</dbReference>
<comment type="caution">
    <text evidence="4">The sequence shown here is derived from an EMBL/GenBank/DDBJ whole genome shotgun (WGS) entry which is preliminary data.</text>
</comment>
<evidence type="ECO:0000313" key="4">
    <source>
        <dbReference type="EMBL" id="OHA84058.1"/>
    </source>
</evidence>
<dbReference type="InterPro" id="IPR050066">
    <property type="entry name" value="UvrABC_protein_C"/>
</dbReference>
<dbReference type="InterPro" id="IPR001943">
    <property type="entry name" value="UVR_dom"/>
</dbReference>
<dbReference type="Pfam" id="PF02151">
    <property type="entry name" value="UVR"/>
    <property type="match status" value="1"/>
</dbReference>
<dbReference type="PROSITE" id="PS50164">
    <property type="entry name" value="GIY_YIG"/>
    <property type="match status" value="1"/>
</dbReference>
<dbReference type="Proteomes" id="UP000177987">
    <property type="component" value="Unassembled WGS sequence"/>
</dbReference>
<dbReference type="Pfam" id="PF01541">
    <property type="entry name" value="GIY-YIG"/>
    <property type="match status" value="1"/>
</dbReference>
<dbReference type="CDD" id="cd10434">
    <property type="entry name" value="GIY-YIG_UvrC_Cho"/>
    <property type="match status" value="1"/>
</dbReference>
<gene>
    <name evidence="4" type="ORF">A2937_02590</name>
</gene>
<dbReference type="Gene3D" id="3.40.1440.10">
    <property type="entry name" value="GIY-YIG endonuclease"/>
    <property type="match status" value="1"/>
</dbReference>
<dbReference type="GO" id="GO:0009381">
    <property type="term" value="F:excinuclease ABC activity"/>
    <property type="evidence" value="ECO:0007669"/>
    <property type="project" value="InterPro"/>
</dbReference>
<dbReference type="Gene3D" id="3.30.420.340">
    <property type="entry name" value="UvrC, RNAse H endonuclease domain"/>
    <property type="match status" value="1"/>
</dbReference>
<feature type="domain" description="UVR" evidence="1">
    <location>
        <begin position="232"/>
        <end position="267"/>
    </location>
</feature>
<feature type="domain" description="UvrC family homology region profile" evidence="3">
    <location>
        <begin position="244"/>
        <end position="372"/>
    </location>
</feature>
<dbReference type="Gene3D" id="4.10.860.10">
    <property type="entry name" value="UVR domain"/>
    <property type="match status" value="1"/>
</dbReference>
<dbReference type="InterPro" id="IPR038476">
    <property type="entry name" value="UvrC_RNase_H_dom_sf"/>
</dbReference>
<evidence type="ECO:0000313" key="5">
    <source>
        <dbReference type="Proteomes" id="UP000177987"/>
    </source>
</evidence>
<dbReference type="PANTHER" id="PTHR30562">
    <property type="entry name" value="UVRC/OXIDOREDUCTASE"/>
    <property type="match status" value="1"/>
</dbReference>